<dbReference type="EMBL" id="CP002584">
    <property type="protein sequence ID" value="ADZ79622.1"/>
    <property type="molecule type" value="Genomic_DNA"/>
</dbReference>
<dbReference type="AlphaFoldDB" id="F4C5G5"/>
<evidence type="ECO:0000313" key="1">
    <source>
        <dbReference type="EMBL" id="ADZ79622.1"/>
    </source>
</evidence>
<protein>
    <submittedName>
        <fullName evidence="1">Uncharacterized protein</fullName>
    </submittedName>
</protein>
<gene>
    <name evidence="1" type="ordered locus">Sph21_3077</name>
</gene>
<organism evidence="1">
    <name type="scientific">Sphingobacterium sp. (strain 21)</name>
    <dbReference type="NCBI Taxonomy" id="743722"/>
    <lineage>
        <taxon>Bacteria</taxon>
        <taxon>Pseudomonadati</taxon>
        <taxon>Bacteroidota</taxon>
        <taxon>Sphingobacteriia</taxon>
        <taxon>Sphingobacteriales</taxon>
        <taxon>Sphingobacteriaceae</taxon>
        <taxon>Sphingobacterium</taxon>
    </lineage>
</organism>
<reference evidence="1" key="1">
    <citation type="submission" date="2011-03" db="EMBL/GenBank/DDBJ databases">
        <title>Complete sequence of Sphingobacterium sp. 21.</title>
        <authorList>
            <consortium name="US DOE Joint Genome Institute"/>
            <person name="Lucas S."/>
            <person name="Copeland A."/>
            <person name="Lapidus A."/>
            <person name="Cheng J.-F."/>
            <person name="Goodwin L."/>
            <person name="Pitluck S."/>
            <person name="Davenport K."/>
            <person name="Detter J.C."/>
            <person name="Han C."/>
            <person name="Tapia R."/>
            <person name="Land M."/>
            <person name="Hauser L."/>
            <person name="Kyrpides N."/>
            <person name="Ivanova N."/>
            <person name="Ovchinnikova G."/>
            <person name="Pagani I."/>
            <person name="Siebers A.K."/>
            <person name="Allgaier M."/>
            <person name="Thelen M.P."/>
            <person name="Hugenholtz P."/>
            <person name="Woyke T."/>
        </authorList>
    </citation>
    <scope>NUCLEOTIDE SEQUENCE</scope>
    <source>
        <strain evidence="1">21</strain>
    </source>
</reference>
<proteinExistence type="predicted"/>
<dbReference type="KEGG" id="shg:Sph21_3077"/>
<name>F4C5G5_SPHS2</name>
<dbReference type="STRING" id="743722.Sph21_3077"/>
<dbReference type="HOGENOM" id="CLU_3391403_0_0_10"/>
<sequence>MASLFKQIVDTLANVFILTDRNLILHAETSPV</sequence>
<accession>F4C5G5</accession>